<dbReference type="EMBL" id="LJXT01000007">
    <property type="protein sequence ID" value="KPQ19618.1"/>
    <property type="molecule type" value="Genomic_DNA"/>
</dbReference>
<comment type="subcellular location">
    <subcellularLocation>
        <location evidence="2">Cytoplasm</location>
    </subcellularLocation>
</comment>
<dbReference type="PANTHER" id="PTHR12598">
    <property type="entry name" value="COPPER HOMEOSTASIS PROTEIN CUTC"/>
    <property type="match status" value="1"/>
</dbReference>
<evidence type="ECO:0000313" key="3">
    <source>
        <dbReference type="EMBL" id="KPQ19618.1"/>
    </source>
</evidence>
<comment type="caution">
    <text evidence="2">Once thought to be involved in copper homeostasis, experiments in E.coli have shown this is not the case.</text>
</comment>
<dbReference type="InterPro" id="IPR005627">
    <property type="entry name" value="CutC-like"/>
</dbReference>
<evidence type="ECO:0000256" key="2">
    <source>
        <dbReference type="HAMAP-Rule" id="MF_00795"/>
    </source>
</evidence>
<dbReference type="PANTHER" id="PTHR12598:SF0">
    <property type="entry name" value="COPPER HOMEOSTASIS PROTEIN CUTC HOMOLOG"/>
    <property type="match status" value="1"/>
</dbReference>
<dbReference type="HAMAP" id="MF_00795">
    <property type="entry name" value="CutC"/>
    <property type="match status" value="1"/>
</dbReference>
<dbReference type="eggNOG" id="COG3142">
    <property type="taxonomic scope" value="Bacteria"/>
</dbReference>
<evidence type="ECO:0000313" key="4">
    <source>
        <dbReference type="Proteomes" id="UP000050421"/>
    </source>
</evidence>
<proteinExistence type="inferred from homology"/>
<dbReference type="SUPFAM" id="SSF110395">
    <property type="entry name" value="CutC-like"/>
    <property type="match status" value="1"/>
</dbReference>
<name>A0A0N8KHF8_9BACT</name>
<dbReference type="Gene3D" id="3.20.20.380">
    <property type="entry name" value="Copper homeostasis (CutC) domain"/>
    <property type="match status" value="1"/>
</dbReference>
<dbReference type="GO" id="GO:0005737">
    <property type="term" value="C:cytoplasm"/>
    <property type="evidence" value="ECO:0007669"/>
    <property type="project" value="UniProtKB-SubCell"/>
</dbReference>
<keyword evidence="2" id="KW-0963">Cytoplasm</keyword>
<dbReference type="Proteomes" id="UP000050421">
    <property type="component" value="Unassembled WGS sequence"/>
</dbReference>
<gene>
    <name evidence="2 3" type="primary">cutC</name>
    <name evidence="3" type="ORF">HLUCCX10_02100</name>
</gene>
<sequence>MSILLEAPVFNIQSALDAARFGVHRLELCANFPEGGETPSVGMLEVLKSELDIPVFVMIRPRGGDFCYSSKELLVMKRDIEALGKAGADGFVFGVLDPKGAIQNDACESLLRAASGKPCTFHRAFDACQDPAGSIESIIQLGFQRVLTSGARNSVTEGMDLIERLMQMAGDRIIIMPGGGSKPEHVSHLKKFLNFQEIHASCKTKVLPSNQFINSNVTFSSNPDDFRYHLGIDPVLVKEFLEAGK</sequence>
<comment type="caution">
    <text evidence="3">The sequence shown here is derived from an EMBL/GenBank/DDBJ whole genome shotgun (WGS) entry which is preliminary data.</text>
</comment>
<reference evidence="3 4" key="1">
    <citation type="submission" date="2015-09" db="EMBL/GenBank/DDBJ databases">
        <title>Identification and resolution of microdiversity through metagenomic sequencing of parallel consortia.</title>
        <authorList>
            <person name="Nelson W.C."/>
            <person name="Romine M.F."/>
            <person name="Lindemann S.R."/>
        </authorList>
    </citation>
    <scope>NUCLEOTIDE SEQUENCE [LARGE SCALE GENOMIC DNA]</scope>
    <source>
        <strain evidence="3">HL-49</strain>
    </source>
</reference>
<accession>A0A0N8KHF8</accession>
<evidence type="ECO:0000256" key="1">
    <source>
        <dbReference type="ARBA" id="ARBA00007768"/>
    </source>
</evidence>
<dbReference type="InterPro" id="IPR036822">
    <property type="entry name" value="CutC-like_dom_sf"/>
</dbReference>
<organism evidence="3 4">
    <name type="scientific">Algoriphagus marincola HL-49</name>
    <dbReference type="NCBI Taxonomy" id="1305737"/>
    <lineage>
        <taxon>Bacteria</taxon>
        <taxon>Pseudomonadati</taxon>
        <taxon>Bacteroidota</taxon>
        <taxon>Cytophagia</taxon>
        <taxon>Cytophagales</taxon>
        <taxon>Cyclobacteriaceae</taxon>
        <taxon>Algoriphagus</taxon>
    </lineage>
</organism>
<dbReference type="STRING" id="1305737.GCA_000526355_00258"/>
<dbReference type="AlphaFoldDB" id="A0A0N8KHF8"/>
<dbReference type="Pfam" id="PF03932">
    <property type="entry name" value="CutC"/>
    <property type="match status" value="1"/>
</dbReference>
<comment type="similarity">
    <text evidence="1 2">Belongs to the CutC family.</text>
</comment>
<dbReference type="PATRIC" id="fig|1305737.6.peg.1077"/>
<dbReference type="GO" id="GO:0005507">
    <property type="term" value="F:copper ion binding"/>
    <property type="evidence" value="ECO:0007669"/>
    <property type="project" value="TreeGrafter"/>
</dbReference>
<protein>
    <recommendedName>
        <fullName evidence="2">PF03932 family protein CutC</fullName>
    </recommendedName>
</protein>